<dbReference type="AlphaFoldDB" id="A0A9W8HU67"/>
<name>A0A9W8HU67_9FUNG</name>
<reference evidence="3" key="1">
    <citation type="submission" date="2022-07" db="EMBL/GenBank/DDBJ databases">
        <title>Phylogenomic reconstructions and comparative analyses of Kickxellomycotina fungi.</title>
        <authorList>
            <person name="Reynolds N.K."/>
            <person name="Stajich J.E."/>
            <person name="Barry K."/>
            <person name="Grigoriev I.V."/>
            <person name="Crous P."/>
            <person name="Smith M.E."/>
        </authorList>
    </citation>
    <scope>NUCLEOTIDE SEQUENCE</scope>
    <source>
        <strain evidence="3">NRRL 1565</strain>
    </source>
</reference>
<proteinExistence type="predicted"/>
<keyword evidence="2" id="KW-0472">Membrane</keyword>
<sequence length="124" mass="13374">MSRQPAHGLLADDLSDSEVPATALSISDNTRRMQDSSSPFGTTGAPLSRSQHKQRQVPRWCIVTLLVAAFVGGLVTIASQHKGKHSRLCDQPLMMSMGTSHLDPEELSLDGPCGCKHTSTCVCW</sequence>
<feature type="region of interest" description="Disordered" evidence="1">
    <location>
        <begin position="20"/>
        <end position="51"/>
    </location>
</feature>
<evidence type="ECO:0000256" key="1">
    <source>
        <dbReference type="SAM" id="MobiDB-lite"/>
    </source>
</evidence>
<feature type="transmembrane region" description="Helical" evidence="2">
    <location>
        <begin position="57"/>
        <end position="78"/>
    </location>
</feature>
<gene>
    <name evidence="3" type="ORF">H4R20_002970</name>
</gene>
<dbReference type="Proteomes" id="UP001140094">
    <property type="component" value="Unassembled WGS sequence"/>
</dbReference>
<protein>
    <submittedName>
        <fullName evidence="3">Uncharacterized protein</fullName>
    </submittedName>
</protein>
<organism evidence="3 4">
    <name type="scientific">Coemansia guatemalensis</name>
    <dbReference type="NCBI Taxonomy" id="2761395"/>
    <lineage>
        <taxon>Eukaryota</taxon>
        <taxon>Fungi</taxon>
        <taxon>Fungi incertae sedis</taxon>
        <taxon>Zoopagomycota</taxon>
        <taxon>Kickxellomycotina</taxon>
        <taxon>Kickxellomycetes</taxon>
        <taxon>Kickxellales</taxon>
        <taxon>Kickxellaceae</taxon>
        <taxon>Coemansia</taxon>
    </lineage>
</organism>
<comment type="caution">
    <text evidence="3">The sequence shown here is derived from an EMBL/GenBank/DDBJ whole genome shotgun (WGS) entry which is preliminary data.</text>
</comment>
<dbReference type="EMBL" id="JANBUO010000550">
    <property type="protein sequence ID" value="KAJ2803244.1"/>
    <property type="molecule type" value="Genomic_DNA"/>
</dbReference>
<evidence type="ECO:0000256" key="2">
    <source>
        <dbReference type="SAM" id="Phobius"/>
    </source>
</evidence>
<evidence type="ECO:0000313" key="3">
    <source>
        <dbReference type="EMBL" id="KAJ2803244.1"/>
    </source>
</evidence>
<evidence type="ECO:0000313" key="4">
    <source>
        <dbReference type="Proteomes" id="UP001140094"/>
    </source>
</evidence>
<keyword evidence="2" id="KW-0812">Transmembrane</keyword>
<keyword evidence="4" id="KW-1185">Reference proteome</keyword>
<accession>A0A9W8HU67</accession>
<keyword evidence="2" id="KW-1133">Transmembrane helix</keyword>